<dbReference type="EMBL" id="JBBHLI010000003">
    <property type="protein sequence ID" value="MEK9500665.1"/>
    <property type="molecule type" value="Genomic_DNA"/>
</dbReference>
<dbReference type="PROSITE" id="PS50005">
    <property type="entry name" value="TPR"/>
    <property type="match status" value="1"/>
</dbReference>
<comment type="caution">
    <text evidence="3">The sequence shown here is derived from an EMBL/GenBank/DDBJ whole genome shotgun (WGS) entry which is preliminary data.</text>
</comment>
<sequence length="314" mass="33886">MSRILLLLVVAFAGACAAGTEDSAVRRGDVAFAADSLKEALAEYQLALRQGDGGPEVLARVAHTFALLGRVDPAAEYYRLAAEADERFADQGAADLMHLAREAEAGNDRFRMATAVTRAQELRPGLGLGDMALPLARHFYINGEFGRALPLYRRVLIEADTAPRILMEVGQAYEETGDCRQALLFFERFRAEASRAERVEADWHIGTCGFEVASDLLTAAQRGGGTGNLEEALRMIDRTIEVGEPQHLLSQAWFNRGEILAALGDCSGAMDAFAEVRALEPGGAGALANMARERFDAIRFGRGLSSLRGSSGCY</sequence>
<dbReference type="Proteomes" id="UP001484239">
    <property type="component" value="Unassembled WGS sequence"/>
</dbReference>
<evidence type="ECO:0000313" key="4">
    <source>
        <dbReference type="Proteomes" id="UP001484239"/>
    </source>
</evidence>
<evidence type="ECO:0000256" key="1">
    <source>
        <dbReference type="PROSITE-ProRule" id="PRU00339"/>
    </source>
</evidence>
<dbReference type="RefSeq" id="WP_405286555.1">
    <property type="nucleotide sequence ID" value="NZ_JBBHLI010000003.1"/>
</dbReference>
<dbReference type="PANTHER" id="PTHR12558">
    <property type="entry name" value="CELL DIVISION CYCLE 16,23,27"/>
    <property type="match status" value="1"/>
</dbReference>
<dbReference type="PROSITE" id="PS51257">
    <property type="entry name" value="PROKAR_LIPOPROTEIN"/>
    <property type="match status" value="1"/>
</dbReference>
<dbReference type="SUPFAM" id="SSF48452">
    <property type="entry name" value="TPR-like"/>
    <property type="match status" value="1"/>
</dbReference>
<proteinExistence type="predicted"/>
<keyword evidence="1" id="KW-0802">TPR repeat</keyword>
<dbReference type="PANTHER" id="PTHR12558:SF47">
    <property type="entry name" value="LIPOPOLYSACCHARIDE ASSEMBLY PROTEIN B"/>
    <property type="match status" value="1"/>
</dbReference>
<gene>
    <name evidence="3" type="ORF">WI372_06720</name>
</gene>
<evidence type="ECO:0000256" key="2">
    <source>
        <dbReference type="SAM" id="SignalP"/>
    </source>
</evidence>
<dbReference type="InterPro" id="IPR011990">
    <property type="entry name" value="TPR-like_helical_dom_sf"/>
</dbReference>
<name>A0ABU9E9S2_9BACT</name>
<organism evidence="3 4">
    <name type="scientific">Gaopeijia maritima</name>
    <dbReference type="NCBI Taxonomy" id="3119007"/>
    <lineage>
        <taxon>Bacteria</taxon>
        <taxon>Pseudomonadati</taxon>
        <taxon>Gemmatimonadota</taxon>
        <taxon>Longimicrobiia</taxon>
        <taxon>Gaopeijiales</taxon>
        <taxon>Gaopeijiaceae</taxon>
        <taxon>Gaopeijia</taxon>
    </lineage>
</organism>
<dbReference type="Pfam" id="PF13432">
    <property type="entry name" value="TPR_16"/>
    <property type="match status" value="2"/>
</dbReference>
<accession>A0ABU9E9S2</accession>
<feature type="repeat" description="TPR" evidence="1">
    <location>
        <begin position="250"/>
        <end position="283"/>
    </location>
</feature>
<evidence type="ECO:0000313" key="3">
    <source>
        <dbReference type="EMBL" id="MEK9500665.1"/>
    </source>
</evidence>
<reference evidence="3 4" key="1">
    <citation type="submission" date="2024-02" db="EMBL/GenBank/DDBJ databases">
        <title>A novel Gemmatimonadota bacterium.</title>
        <authorList>
            <person name="Du Z.-J."/>
            <person name="Ye Y.-Q."/>
        </authorList>
    </citation>
    <scope>NUCLEOTIDE SEQUENCE [LARGE SCALE GENOMIC DNA]</scope>
    <source>
        <strain evidence="3 4">DH-20</strain>
    </source>
</reference>
<protein>
    <submittedName>
        <fullName evidence="3">Tetratricopeptide repeat protein</fullName>
    </submittedName>
</protein>
<dbReference type="InterPro" id="IPR019734">
    <property type="entry name" value="TPR_rpt"/>
</dbReference>
<keyword evidence="2" id="KW-0732">Signal</keyword>
<feature type="signal peptide" evidence="2">
    <location>
        <begin position="1"/>
        <end position="17"/>
    </location>
</feature>
<feature type="chain" id="PRO_5047535804" evidence="2">
    <location>
        <begin position="18"/>
        <end position="314"/>
    </location>
</feature>
<dbReference type="SMART" id="SM00028">
    <property type="entry name" value="TPR"/>
    <property type="match status" value="3"/>
</dbReference>
<dbReference type="Gene3D" id="1.25.40.10">
    <property type="entry name" value="Tetratricopeptide repeat domain"/>
    <property type="match status" value="2"/>
</dbReference>
<keyword evidence="4" id="KW-1185">Reference proteome</keyword>